<evidence type="ECO:0000313" key="8">
    <source>
        <dbReference type="Proteomes" id="UP000220629"/>
    </source>
</evidence>
<gene>
    <name evidence="7" type="ORF">CRM94_17345</name>
</gene>
<evidence type="ECO:0000256" key="1">
    <source>
        <dbReference type="ARBA" id="ARBA00008683"/>
    </source>
</evidence>
<dbReference type="Gene3D" id="3.90.226.10">
    <property type="entry name" value="2-enoyl-CoA Hydratase, Chain A, domain 1"/>
    <property type="match status" value="1"/>
</dbReference>
<accession>A0A2A7SAA1</accession>
<evidence type="ECO:0000256" key="5">
    <source>
        <dbReference type="SAM" id="Phobius"/>
    </source>
</evidence>
<dbReference type="InterPro" id="IPR047272">
    <property type="entry name" value="S49_SppA_C"/>
</dbReference>
<comment type="caution">
    <text evidence="7">The sequence shown here is derived from an EMBL/GenBank/DDBJ whole genome shotgun (WGS) entry which is preliminary data.</text>
</comment>
<dbReference type="PANTHER" id="PTHR42987:SF8">
    <property type="entry name" value="PROTEINASE"/>
    <property type="match status" value="1"/>
</dbReference>
<dbReference type="InterPro" id="IPR002142">
    <property type="entry name" value="Peptidase_S49"/>
</dbReference>
<dbReference type="EMBL" id="PDDY01000003">
    <property type="protein sequence ID" value="PEH40478.1"/>
    <property type="molecule type" value="Genomic_DNA"/>
</dbReference>
<name>A0A2A7SAA1_BURGA</name>
<dbReference type="SUPFAM" id="SSF52096">
    <property type="entry name" value="ClpP/crotonase"/>
    <property type="match status" value="1"/>
</dbReference>
<evidence type="ECO:0000256" key="2">
    <source>
        <dbReference type="ARBA" id="ARBA00022670"/>
    </source>
</evidence>
<protein>
    <submittedName>
        <fullName evidence="7">Signal peptide peptidase SppA, 36K type</fullName>
    </submittedName>
</protein>
<keyword evidence="5" id="KW-0472">Membrane</keyword>
<dbReference type="AlphaFoldDB" id="A0A2A7SAA1"/>
<dbReference type="Pfam" id="PF01343">
    <property type="entry name" value="Peptidase_S49"/>
    <property type="match status" value="1"/>
</dbReference>
<comment type="similarity">
    <text evidence="1">Belongs to the peptidase S49 family.</text>
</comment>
<feature type="domain" description="Peptidase S49" evidence="6">
    <location>
        <begin position="132"/>
        <end position="277"/>
    </location>
</feature>
<dbReference type="PANTHER" id="PTHR42987">
    <property type="entry name" value="PEPTIDASE S49"/>
    <property type="match status" value="1"/>
</dbReference>
<keyword evidence="5" id="KW-1133">Transmembrane helix</keyword>
<dbReference type="GO" id="GO:0006508">
    <property type="term" value="P:proteolysis"/>
    <property type="evidence" value="ECO:0007669"/>
    <property type="project" value="UniProtKB-KW"/>
</dbReference>
<keyword evidence="3" id="KW-0378">Hydrolase</keyword>
<proteinExistence type="inferred from homology"/>
<feature type="transmembrane region" description="Helical" evidence="5">
    <location>
        <begin position="31"/>
        <end position="51"/>
    </location>
</feature>
<dbReference type="InterPro" id="IPR029045">
    <property type="entry name" value="ClpP/crotonase-like_dom_sf"/>
</dbReference>
<organism evidence="7 8">
    <name type="scientific">Burkholderia gladioli</name>
    <name type="common">Pseudomonas marginata</name>
    <name type="synonym">Phytomonas marginata</name>
    <dbReference type="NCBI Taxonomy" id="28095"/>
    <lineage>
        <taxon>Bacteria</taxon>
        <taxon>Pseudomonadati</taxon>
        <taxon>Pseudomonadota</taxon>
        <taxon>Betaproteobacteria</taxon>
        <taxon>Burkholderiales</taxon>
        <taxon>Burkholderiaceae</taxon>
        <taxon>Burkholderia</taxon>
    </lineage>
</organism>
<dbReference type="Gene3D" id="6.20.330.10">
    <property type="match status" value="1"/>
</dbReference>
<keyword evidence="4" id="KW-0720">Serine protease</keyword>
<dbReference type="GO" id="GO:0008236">
    <property type="term" value="F:serine-type peptidase activity"/>
    <property type="evidence" value="ECO:0007669"/>
    <property type="project" value="UniProtKB-KW"/>
</dbReference>
<evidence type="ECO:0000256" key="3">
    <source>
        <dbReference type="ARBA" id="ARBA00022801"/>
    </source>
</evidence>
<dbReference type="CDD" id="cd07023">
    <property type="entry name" value="S49_Sppa_N_C"/>
    <property type="match status" value="1"/>
</dbReference>
<keyword evidence="2" id="KW-0645">Protease</keyword>
<evidence type="ECO:0000256" key="4">
    <source>
        <dbReference type="ARBA" id="ARBA00022825"/>
    </source>
</evidence>
<sequence length="316" mass="33027">MSVPANTPELVQLHMLGMMIRDRQQDRRFRLVRIGLVALVPVILFVAGAGAQSGPVEFGGISNLFSRGPELAVVHLSGTVGSGAASADLVVPALRKAFGSDKVRVIALMVDSGGGSPIDAERIDNALAALKKQHPKPVIAVINSLGASAAYLVAMHADEVMAGRFSLVGSIGAVIESWDLSGALGRVDVKQHVYASGALKAMLNPYIPATPAADKKAQALVNVLAGEFMAELKNARGAKLSPAVEYDTGEVWDGVAAQRIGLVDTVGTIEDLQVRLQRQWPSIHLQDFGPNASPVAAGLSAEIRQLLAAVTAPSIK</sequence>
<evidence type="ECO:0000259" key="6">
    <source>
        <dbReference type="Pfam" id="PF01343"/>
    </source>
</evidence>
<reference evidence="8" key="1">
    <citation type="submission" date="2017-09" db="EMBL/GenBank/DDBJ databases">
        <title>FDA dAtabase for Regulatory Grade micrObial Sequences (FDA-ARGOS): Supporting development and validation of Infectious Disease Dx tests.</title>
        <authorList>
            <person name="Minogue T."/>
            <person name="Wolcott M."/>
            <person name="Wasieloski L."/>
            <person name="Aguilar W."/>
            <person name="Moore D."/>
            <person name="Tallon L."/>
            <person name="Sadzewicz L."/>
            <person name="Ott S."/>
            <person name="Zhao X."/>
            <person name="Nagaraj S."/>
            <person name="Vavikolanu K."/>
            <person name="Aluvathingal J."/>
            <person name="Nadendla S."/>
            <person name="Sichtig H."/>
        </authorList>
    </citation>
    <scope>NUCLEOTIDE SEQUENCE [LARGE SCALE GENOMIC DNA]</scope>
    <source>
        <strain evidence="8">FDAARGOS_390</strain>
    </source>
</reference>
<keyword evidence="5" id="KW-0812">Transmembrane</keyword>
<evidence type="ECO:0000313" key="7">
    <source>
        <dbReference type="EMBL" id="PEH40478.1"/>
    </source>
</evidence>
<dbReference type="Proteomes" id="UP000220629">
    <property type="component" value="Unassembled WGS sequence"/>
</dbReference>